<dbReference type="InterPro" id="IPR058248">
    <property type="entry name" value="Lxx211020-like"/>
</dbReference>
<dbReference type="OrthoDB" id="9796962at2"/>
<dbReference type="RefSeq" id="WP_099594282.1">
    <property type="nucleotide sequence ID" value="NZ_MDGM01000013.1"/>
</dbReference>
<dbReference type="Gene3D" id="2.60.40.1890">
    <property type="entry name" value="PCu(A)C copper chaperone"/>
    <property type="match status" value="1"/>
</dbReference>
<dbReference type="InterPro" id="IPR036182">
    <property type="entry name" value="PCuAC_sf"/>
</dbReference>
<name>A0A2G5K3N7_9RHOB</name>
<dbReference type="Pfam" id="PF04314">
    <property type="entry name" value="PCuAC"/>
    <property type="match status" value="1"/>
</dbReference>
<keyword evidence="1" id="KW-0472">Membrane</keyword>
<evidence type="ECO:0000313" key="3">
    <source>
        <dbReference type="Proteomes" id="UP000231516"/>
    </source>
</evidence>
<dbReference type="AlphaFoldDB" id="A0A2G5K3N7"/>
<dbReference type="Proteomes" id="UP000231516">
    <property type="component" value="Unassembled WGS sequence"/>
</dbReference>
<dbReference type="PANTHER" id="PTHR36302:SF1">
    <property type="entry name" value="COPPER CHAPERONE PCU(A)C"/>
    <property type="match status" value="1"/>
</dbReference>
<keyword evidence="1" id="KW-0812">Transmembrane</keyword>
<keyword evidence="1" id="KW-1133">Transmembrane helix</keyword>
<dbReference type="PANTHER" id="PTHR36302">
    <property type="entry name" value="BLR7088 PROTEIN"/>
    <property type="match status" value="1"/>
</dbReference>
<feature type="transmembrane region" description="Helical" evidence="1">
    <location>
        <begin position="6"/>
        <end position="25"/>
    </location>
</feature>
<organism evidence="2 3">
    <name type="scientific">Paramylibacter kogurei</name>
    <dbReference type="NCBI Taxonomy" id="1889778"/>
    <lineage>
        <taxon>Bacteria</taxon>
        <taxon>Pseudomonadati</taxon>
        <taxon>Pseudomonadota</taxon>
        <taxon>Alphaproteobacteria</taxon>
        <taxon>Rhodobacterales</taxon>
        <taxon>Paracoccaceae</taxon>
        <taxon>Paramylibacter</taxon>
    </lineage>
</organism>
<protein>
    <recommendedName>
        <fullName evidence="4">Copper-binding protein</fullName>
    </recommendedName>
</protein>
<accession>A0A2G5K3N7</accession>
<evidence type="ECO:0008006" key="4">
    <source>
        <dbReference type="Google" id="ProtNLM"/>
    </source>
</evidence>
<dbReference type="SUPFAM" id="SSF110087">
    <property type="entry name" value="DR1885-like metal-binding protein"/>
    <property type="match status" value="1"/>
</dbReference>
<dbReference type="InterPro" id="IPR007410">
    <property type="entry name" value="LpqE-like"/>
</dbReference>
<gene>
    <name evidence="2" type="ORF">BFP76_08250</name>
</gene>
<keyword evidence="3" id="KW-1185">Reference proteome</keyword>
<proteinExistence type="predicted"/>
<comment type="caution">
    <text evidence="2">The sequence shown here is derived from an EMBL/GenBank/DDBJ whole genome shotgun (WGS) entry which is preliminary data.</text>
</comment>
<evidence type="ECO:0000313" key="2">
    <source>
        <dbReference type="EMBL" id="PIB23520.1"/>
    </source>
</evidence>
<dbReference type="EMBL" id="MDGM01000013">
    <property type="protein sequence ID" value="PIB23520.1"/>
    <property type="molecule type" value="Genomic_DNA"/>
</dbReference>
<sequence length="152" mass="16270">MSSFKNTFGVVIASAILCAAIVFVFTGNAPKEMLINDAYARANGASAKAGGAFMQIRNNTGQDDRLIAVKSPIAMAEIHTHIHEADGVMRMVKLEEGIAIAAGETIELKRGGDHLMLMGLQRGLVQGDMVDFTLTFEHAGDVKLTVPVDLNR</sequence>
<evidence type="ECO:0000256" key="1">
    <source>
        <dbReference type="SAM" id="Phobius"/>
    </source>
</evidence>
<reference evidence="2 3" key="1">
    <citation type="submission" date="2016-08" db="EMBL/GenBank/DDBJ databases">
        <title>Draft genome of Amylibacter sp. strain 4G11.</title>
        <authorList>
            <person name="Wong S.-K."/>
            <person name="Hamasaki K."/>
            <person name="Yoshizawa S."/>
        </authorList>
    </citation>
    <scope>NUCLEOTIDE SEQUENCE [LARGE SCALE GENOMIC DNA]</scope>
    <source>
        <strain evidence="2 3">4G11</strain>
    </source>
</reference>